<dbReference type="Gene3D" id="3.30.70.100">
    <property type="match status" value="1"/>
</dbReference>
<dbReference type="EMBL" id="CP012752">
    <property type="protein sequence ID" value="ALG10980.1"/>
    <property type="molecule type" value="Genomic_DNA"/>
</dbReference>
<evidence type="ECO:0000313" key="2">
    <source>
        <dbReference type="EMBL" id="ALG10980.1"/>
    </source>
</evidence>
<keyword evidence="3" id="KW-1185">Reference proteome</keyword>
<sequence length="116" mass="12734">MTAYGIAHLRQAGPLHDEVYEYLERIQATMDPFGGVFLVHGSPVDVLEGVWPGALVLIEFPSMDAARQWYRSPAYQEILPLRADHLVGDLILVEGCGRDHDSAQFAADLRALAASS</sequence>
<accession>A0A0N9I877</accession>
<gene>
    <name evidence="2" type="ORF">AOZ06_32490</name>
</gene>
<dbReference type="InterPro" id="IPR010753">
    <property type="entry name" value="DUF1330"/>
</dbReference>
<dbReference type="AlphaFoldDB" id="A0A0N9I877"/>
<dbReference type="STRING" id="860235.AOZ06_32490"/>
<dbReference type="PANTHER" id="PTHR41521">
    <property type="match status" value="1"/>
</dbReference>
<dbReference type="KEGG" id="kphy:AOZ06_32490"/>
<protein>
    <recommendedName>
        <fullName evidence="1">DUF1330 domain-containing protein</fullName>
    </recommendedName>
</protein>
<dbReference type="InterPro" id="IPR011008">
    <property type="entry name" value="Dimeric_a/b-barrel"/>
</dbReference>
<dbReference type="Pfam" id="PF07045">
    <property type="entry name" value="DUF1330"/>
    <property type="match status" value="1"/>
</dbReference>
<dbReference type="PANTHER" id="PTHR41521:SF4">
    <property type="entry name" value="BLR0684 PROTEIN"/>
    <property type="match status" value="1"/>
</dbReference>
<name>A0A0N9I877_9PSEU</name>
<dbReference type="SUPFAM" id="SSF54909">
    <property type="entry name" value="Dimeric alpha+beta barrel"/>
    <property type="match status" value="1"/>
</dbReference>
<dbReference type="Proteomes" id="UP000063699">
    <property type="component" value="Chromosome"/>
</dbReference>
<evidence type="ECO:0000259" key="1">
    <source>
        <dbReference type="Pfam" id="PF07045"/>
    </source>
</evidence>
<dbReference type="OrthoDB" id="9806380at2"/>
<evidence type="ECO:0000313" key="3">
    <source>
        <dbReference type="Proteomes" id="UP000063699"/>
    </source>
</evidence>
<feature type="domain" description="DUF1330" evidence="1">
    <location>
        <begin position="3"/>
        <end position="96"/>
    </location>
</feature>
<organism evidence="2 3">
    <name type="scientific">Kibdelosporangium phytohabitans</name>
    <dbReference type="NCBI Taxonomy" id="860235"/>
    <lineage>
        <taxon>Bacteria</taxon>
        <taxon>Bacillati</taxon>
        <taxon>Actinomycetota</taxon>
        <taxon>Actinomycetes</taxon>
        <taxon>Pseudonocardiales</taxon>
        <taxon>Pseudonocardiaceae</taxon>
        <taxon>Kibdelosporangium</taxon>
    </lineage>
</organism>
<reference evidence="2 3" key="1">
    <citation type="submission" date="2015-07" db="EMBL/GenBank/DDBJ databases">
        <title>Genome sequencing of Kibdelosporangium phytohabitans.</title>
        <authorList>
            <person name="Qin S."/>
            <person name="Xing K."/>
        </authorList>
    </citation>
    <scope>NUCLEOTIDE SEQUENCE [LARGE SCALE GENOMIC DNA]</scope>
    <source>
        <strain evidence="2 3">KLBMP1111</strain>
    </source>
</reference>
<proteinExistence type="predicted"/>
<dbReference type="RefSeq" id="WP_054292882.1">
    <property type="nucleotide sequence ID" value="NZ_CP012752.1"/>
</dbReference>